<proteinExistence type="predicted"/>
<reference evidence="1 2" key="1">
    <citation type="submission" date="2023-07" db="EMBL/GenBank/DDBJ databases">
        <title>Sequencing the genomes of 1000 actinobacteria strains.</title>
        <authorList>
            <person name="Klenk H.-P."/>
        </authorList>
    </citation>
    <scope>NUCLEOTIDE SEQUENCE [LARGE SCALE GENOMIC DNA]</scope>
    <source>
        <strain evidence="1 2">DSM 22966</strain>
    </source>
</reference>
<name>A0ABU2B492_9MICC</name>
<gene>
    <name evidence="1" type="ORF">J2S62_001870</name>
</gene>
<protein>
    <submittedName>
        <fullName evidence="1">Uncharacterized protein</fullName>
    </submittedName>
</protein>
<dbReference type="Proteomes" id="UP001183794">
    <property type="component" value="Unassembled WGS sequence"/>
</dbReference>
<dbReference type="RefSeq" id="WP_310174018.1">
    <property type="nucleotide sequence ID" value="NZ_BAABHE010000003.1"/>
</dbReference>
<evidence type="ECO:0000313" key="2">
    <source>
        <dbReference type="Proteomes" id="UP001183794"/>
    </source>
</evidence>
<keyword evidence="2" id="KW-1185">Reference proteome</keyword>
<sequence>MDLLIIVLLVAFITFPFWRTFITKRAERDRQRRLGHDGSA</sequence>
<dbReference type="EMBL" id="JAVDYJ010000001">
    <property type="protein sequence ID" value="MDR7347613.1"/>
    <property type="molecule type" value="Genomic_DNA"/>
</dbReference>
<accession>A0ABU2B492</accession>
<comment type="caution">
    <text evidence="1">The sequence shown here is derived from an EMBL/GenBank/DDBJ whole genome shotgun (WGS) entry which is preliminary data.</text>
</comment>
<organism evidence="1 2">
    <name type="scientific">Enteractinococcus fodinae</name>
    <dbReference type="NCBI Taxonomy" id="684663"/>
    <lineage>
        <taxon>Bacteria</taxon>
        <taxon>Bacillati</taxon>
        <taxon>Actinomycetota</taxon>
        <taxon>Actinomycetes</taxon>
        <taxon>Micrococcales</taxon>
        <taxon>Micrococcaceae</taxon>
    </lineage>
</organism>
<evidence type="ECO:0000313" key="1">
    <source>
        <dbReference type="EMBL" id="MDR7347613.1"/>
    </source>
</evidence>